<evidence type="ECO:0000256" key="4">
    <source>
        <dbReference type="PROSITE-ProRule" id="PRU01015"/>
    </source>
</evidence>
<feature type="domain" description="Protein arginine N-methyltransferase" evidence="6">
    <location>
        <begin position="242"/>
        <end position="404"/>
    </location>
</feature>
<feature type="chain" id="PRO_5039934947" evidence="5">
    <location>
        <begin position="24"/>
        <end position="419"/>
    </location>
</feature>
<keyword evidence="1 4" id="KW-0489">Methyltransferase</keyword>
<dbReference type="Gene3D" id="3.40.50.150">
    <property type="entry name" value="Vaccinia Virus protein VP39"/>
    <property type="match status" value="1"/>
</dbReference>
<dbReference type="Gene3D" id="2.70.160.11">
    <property type="entry name" value="Hnrnp arginine n-methyltransferase1"/>
    <property type="match status" value="1"/>
</dbReference>
<dbReference type="CDD" id="cd02440">
    <property type="entry name" value="AdoMet_MTases"/>
    <property type="match status" value="1"/>
</dbReference>
<dbReference type="GO" id="GO:0032259">
    <property type="term" value="P:methylation"/>
    <property type="evidence" value="ECO:0007669"/>
    <property type="project" value="UniProtKB-KW"/>
</dbReference>
<proteinExistence type="predicted"/>
<keyword evidence="5" id="KW-0732">Signal</keyword>
<keyword evidence="3 4" id="KW-0949">S-adenosyl-L-methionine</keyword>
<sequence length="419" mass="48180">MTSFFYHVSVLLLLFGALSELDSSRVQIIAIVGIVKMESASQNGLISSQGDSRPAYNEMTSRDYYFDSYAHFGIHEEMLKDEVRTVTYRNAIYHNKHLFKDKVVMDVGSGTGILSMFAARAGARKVIAVSIFISRINFCSDYRWIEDCRIEELISTGGGERIEFSNMATQSKQIVKDNNLDHIITVVHGKVEDVTELPDGIEKVDVIISEWMGYCLFYESMLNTVIFARDKWLKPDGAMFPDRAKLFLCAIEDRQYKEDKINWWDNVYGFNMSSIRRVAIAEPLVDVVDHAQVVTNNCLLRDVDLYTVKVEDLTWSADYLLRVTRNDYVQALVTFFTVEFSKCHKRTGFSTGPDVQYTHWKQTVFYLQESLTCKKNEEITGVFSIAPNPRNERDLDFKITVKFHGDVCDVEEENVYTMH</sequence>
<dbReference type="InterPro" id="IPR025799">
    <property type="entry name" value="Arg_MeTrfase"/>
</dbReference>
<keyword evidence="7" id="KW-1185">Reference proteome</keyword>
<evidence type="ECO:0000259" key="6">
    <source>
        <dbReference type="Pfam" id="PF22528"/>
    </source>
</evidence>
<evidence type="ECO:0000256" key="1">
    <source>
        <dbReference type="ARBA" id="ARBA00022603"/>
    </source>
</evidence>
<feature type="signal peptide" evidence="5">
    <location>
        <begin position="1"/>
        <end position="23"/>
    </location>
</feature>
<dbReference type="PANTHER" id="PTHR11006:SF124">
    <property type="entry name" value="ARGININE METHYLTRANSFERASE 1-RELATED"/>
    <property type="match status" value="1"/>
</dbReference>
<dbReference type="GO" id="GO:0042054">
    <property type="term" value="F:histone methyltransferase activity"/>
    <property type="evidence" value="ECO:0007669"/>
    <property type="project" value="TreeGrafter"/>
</dbReference>
<dbReference type="GO" id="GO:0005634">
    <property type="term" value="C:nucleus"/>
    <property type="evidence" value="ECO:0007669"/>
    <property type="project" value="TreeGrafter"/>
</dbReference>
<dbReference type="GO" id="GO:0035241">
    <property type="term" value="F:protein-arginine omega-N monomethyltransferase activity"/>
    <property type="evidence" value="ECO:0007669"/>
    <property type="project" value="TreeGrafter"/>
</dbReference>
<dbReference type="WBParaSite" id="ALUE_0001474701-mRNA-1">
    <property type="protein sequence ID" value="ALUE_0001474701-mRNA-1"/>
    <property type="gene ID" value="ALUE_0001474701"/>
</dbReference>
<evidence type="ECO:0000256" key="3">
    <source>
        <dbReference type="ARBA" id="ARBA00022691"/>
    </source>
</evidence>
<dbReference type="InterPro" id="IPR055135">
    <property type="entry name" value="PRMT_dom"/>
</dbReference>
<reference evidence="8" key="1">
    <citation type="submission" date="2023-03" db="UniProtKB">
        <authorList>
            <consortium name="WormBaseParasite"/>
        </authorList>
    </citation>
    <scope>IDENTIFICATION</scope>
</reference>
<organism evidence="7 8">
    <name type="scientific">Ascaris lumbricoides</name>
    <name type="common">Giant roundworm</name>
    <dbReference type="NCBI Taxonomy" id="6252"/>
    <lineage>
        <taxon>Eukaryota</taxon>
        <taxon>Metazoa</taxon>
        <taxon>Ecdysozoa</taxon>
        <taxon>Nematoda</taxon>
        <taxon>Chromadorea</taxon>
        <taxon>Rhabditida</taxon>
        <taxon>Spirurina</taxon>
        <taxon>Ascaridomorpha</taxon>
        <taxon>Ascaridoidea</taxon>
        <taxon>Ascarididae</taxon>
        <taxon>Ascaris</taxon>
    </lineage>
</organism>
<keyword evidence="2 4" id="KW-0808">Transferase</keyword>
<dbReference type="SUPFAM" id="SSF53335">
    <property type="entry name" value="S-adenosyl-L-methionine-dependent methyltransferases"/>
    <property type="match status" value="2"/>
</dbReference>
<accession>A0A9J2PXR6</accession>
<evidence type="ECO:0000256" key="2">
    <source>
        <dbReference type="ARBA" id="ARBA00022679"/>
    </source>
</evidence>
<dbReference type="GO" id="GO:0035242">
    <property type="term" value="F:protein-arginine omega-N asymmetric methyltransferase activity"/>
    <property type="evidence" value="ECO:0007669"/>
    <property type="project" value="TreeGrafter"/>
</dbReference>
<protein>
    <submittedName>
        <fullName evidence="8">Methyltransferase domain-containing protein</fullName>
    </submittedName>
</protein>
<dbReference type="Pfam" id="PF22528">
    <property type="entry name" value="PRMT_C"/>
    <property type="match status" value="1"/>
</dbReference>
<dbReference type="AlphaFoldDB" id="A0A9J2PXR6"/>
<dbReference type="PANTHER" id="PTHR11006">
    <property type="entry name" value="PROTEIN ARGININE N-METHYLTRANSFERASE"/>
    <property type="match status" value="1"/>
</dbReference>
<evidence type="ECO:0000313" key="7">
    <source>
        <dbReference type="Proteomes" id="UP000036681"/>
    </source>
</evidence>
<evidence type="ECO:0000256" key="5">
    <source>
        <dbReference type="SAM" id="SignalP"/>
    </source>
</evidence>
<name>A0A9J2PXR6_ASCLU</name>
<dbReference type="FunFam" id="2.70.160.11:FF:000001">
    <property type="entry name" value="Blast:Protein arginine N-methyltransferase 1"/>
    <property type="match status" value="1"/>
</dbReference>
<dbReference type="InterPro" id="IPR029063">
    <property type="entry name" value="SAM-dependent_MTases_sf"/>
</dbReference>
<dbReference type="PROSITE" id="PS51678">
    <property type="entry name" value="SAM_MT_PRMT"/>
    <property type="match status" value="1"/>
</dbReference>
<evidence type="ECO:0000313" key="8">
    <source>
        <dbReference type="WBParaSite" id="ALUE_0001474701-mRNA-1"/>
    </source>
</evidence>
<dbReference type="Proteomes" id="UP000036681">
    <property type="component" value="Unplaced"/>
</dbReference>